<dbReference type="EMBL" id="JBHULL010000037">
    <property type="protein sequence ID" value="MFD2584490.1"/>
    <property type="molecule type" value="Genomic_DNA"/>
</dbReference>
<protein>
    <submittedName>
        <fullName evidence="2">Uncharacterized protein</fullName>
    </submittedName>
</protein>
<evidence type="ECO:0000313" key="2">
    <source>
        <dbReference type="EMBL" id="MFD2584490.1"/>
    </source>
</evidence>
<feature type="signal peptide" evidence="1">
    <location>
        <begin position="1"/>
        <end position="20"/>
    </location>
</feature>
<comment type="caution">
    <text evidence="2">The sequence shown here is derived from an EMBL/GenBank/DDBJ whole genome shotgun (WGS) entry which is preliminary data.</text>
</comment>
<dbReference type="Proteomes" id="UP001597461">
    <property type="component" value="Unassembled WGS sequence"/>
</dbReference>
<name>A0ABW5MQ30_9SPHI</name>
<keyword evidence="1" id="KW-0732">Signal</keyword>
<evidence type="ECO:0000256" key="1">
    <source>
        <dbReference type="SAM" id="SignalP"/>
    </source>
</evidence>
<proteinExistence type="predicted"/>
<reference evidence="3" key="1">
    <citation type="journal article" date="2019" name="Int. J. Syst. Evol. Microbiol.">
        <title>The Global Catalogue of Microorganisms (GCM) 10K type strain sequencing project: providing services to taxonomists for standard genome sequencing and annotation.</title>
        <authorList>
            <consortium name="The Broad Institute Genomics Platform"/>
            <consortium name="The Broad Institute Genome Sequencing Center for Infectious Disease"/>
            <person name="Wu L."/>
            <person name="Ma J."/>
        </authorList>
    </citation>
    <scope>NUCLEOTIDE SEQUENCE [LARGE SCALE GENOMIC DNA]</scope>
    <source>
        <strain evidence="3">KCTC 42866</strain>
    </source>
</reference>
<keyword evidence="3" id="KW-1185">Reference proteome</keyword>
<gene>
    <name evidence="2" type="ORF">ACFSR6_18475</name>
</gene>
<accession>A0ABW5MQ30</accession>
<organism evidence="2 3">
    <name type="scientific">Pedobacter vanadiisoli</name>
    <dbReference type="NCBI Taxonomy" id="1761975"/>
    <lineage>
        <taxon>Bacteria</taxon>
        <taxon>Pseudomonadati</taxon>
        <taxon>Bacteroidota</taxon>
        <taxon>Sphingobacteriia</taxon>
        <taxon>Sphingobacteriales</taxon>
        <taxon>Sphingobacteriaceae</taxon>
        <taxon>Pedobacter</taxon>
    </lineage>
</organism>
<evidence type="ECO:0000313" key="3">
    <source>
        <dbReference type="Proteomes" id="UP001597461"/>
    </source>
</evidence>
<feature type="chain" id="PRO_5045694400" evidence="1">
    <location>
        <begin position="21"/>
        <end position="116"/>
    </location>
</feature>
<sequence>MKKHTLIWMILCLVSIQLNAKPGIFDDSIKKESIKQANADIRKGQLKFLIHGGIASIHVKGQEIFERKYGLEYYDFGCIAPWDINIADYNKVIAAFMDRKYGKGWRKEVRKDIQGI</sequence>
<dbReference type="RefSeq" id="WP_379081596.1">
    <property type="nucleotide sequence ID" value="NZ_JBHULL010000037.1"/>
</dbReference>